<accession>A0A6P1PZ74</accession>
<gene>
    <name evidence="2" type="ORF">C7M51_01974</name>
</gene>
<dbReference type="InterPro" id="IPR051220">
    <property type="entry name" value="TFA_Chaperone"/>
</dbReference>
<dbReference type="AlphaFoldDB" id="A0A6P1PZ74"/>
<evidence type="ECO:0000313" key="3">
    <source>
        <dbReference type="Proteomes" id="UP000464053"/>
    </source>
</evidence>
<dbReference type="OrthoDB" id="8778827at2"/>
<evidence type="ECO:0000313" key="2">
    <source>
        <dbReference type="EMBL" id="QHM71683.1"/>
    </source>
</evidence>
<evidence type="ECO:0000256" key="1">
    <source>
        <dbReference type="SAM" id="MobiDB-lite"/>
    </source>
</evidence>
<dbReference type="PANTHER" id="PTHR34413">
    <property type="entry name" value="PROPHAGE TAIL FIBER ASSEMBLY PROTEIN HOMOLOG TFAE-RELATED-RELATED"/>
    <property type="match status" value="1"/>
</dbReference>
<keyword evidence="3" id="KW-1185">Reference proteome</keyword>
<dbReference type="KEGG" id="mint:C7M51_01974"/>
<dbReference type="InterPro" id="IPR003458">
    <property type="entry name" value="Phage_T4_Gp38_tail_assem"/>
</dbReference>
<proteinExistence type="predicted"/>
<dbReference type="PANTHER" id="PTHR34413:SF2">
    <property type="entry name" value="PROPHAGE TAIL FIBER ASSEMBLY PROTEIN HOMOLOG TFAE-RELATED"/>
    <property type="match status" value="1"/>
</dbReference>
<evidence type="ECO:0008006" key="4">
    <source>
        <dbReference type="Google" id="ProtNLM"/>
    </source>
</evidence>
<dbReference type="RefSeq" id="WP_160621630.1">
    <property type="nucleotide sequence ID" value="NZ_CP028271.1"/>
</dbReference>
<feature type="region of interest" description="Disordered" evidence="1">
    <location>
        <begin position="50"/>
        <end position="69"/>
    </location>
</feature>
<name>A0A6P1PZ74_9GAMM</name>
<protein>
    <recommendedName>
        <fullName evidence="4">Tail fiber assembly protein</fullName>
    </recommendedName>
</protein>
<dbReference type="Proteomes" id="UP000464053">
    <property type="component" value="Chromosome"/>
</dbReference>
<reference evidence="2 3" key="1">
    <citation type="submission" date="2018-03" db="EMBL/GenBank/DDBJ databases">
        <title>Pantoea intestinalis SRCM103226 isolated form the mealworm.</title>
        <authorList>
            <person name="Jeong D.-Y."/>
            <person name="Kim J.W."/>
        </authorList>
    </citation>
    <scope>NUCLEOTIDE SEQUENCE [LARGE SCALE GENOMIC DNA]</scope>
    <source>
        <strain evidence="2 3">SRCM103226</strain>
    </source>
</reference>
<dbReference type="EMBL" id="CP028271">
    <property type="protein sequence ID" value="QHM71683.1"/>
    <property type="molecule type" value="Genomic_DNA"/>
</dbReference>
<sequence>MEQYYYSTSKNLLFPGSLFSDYNDVGMWPDDAKPVSDEIYQEFGSTPAPAGKIMVTGDDGLPAWGDQPAPTQDELIANAESKKSSLLAAAAAAIAPLQDAVDLDIATDEETALQTAWKKYRVLLNRVDTSVAPDIEWPETPE</sequence>
<dbReference type="Pfam" id="PF02413">
    <property type="entry name" value="Caudo_TAP"/>
    <property type="match status" value="1"/>
</dbReference>
<organism evidence="2 3">
    <name type="scientific">Mixta intestinalis</name>
    <dbReference type="NCBI Taxonomy" id="1615494"/>
    <lineage>
        <taxon>Bacteria</taxon>
        <taxon>Pseudomonadati</taxon>
        <taxon>Pseudomonadota</taxon>
        <taxon>Gammaproteobacteria</taxon>
        <taxon>Enterobacterales</taxon>
        <taxon>Erwiniaceae</taxon>
        <taxon>Mixta</taxon>
    </lineage>
</organism>